<dbReference type="NCBIfam" id="TIGR00756">
    <property type="entry name" value="PPR"/>
    <property type="match status" value="3"/>
</dbReference>
<dbReference type="EMBL" id="KZ662741">
    <property type="protein sequence ID" value="PPS19735.1"/>
    <property type="molecule type" value="Genomic_DNA"/>
</dbReference>
<dbReference type="Gene3D" id="1.25.40.10">
    <property type="entry name" value="Tetratricopeptide repeat domain"/>
    <property type="match status" value="2"/>
</dbReference>
<keyword evidence="2" id="KW-0677">Repeat</keyword>
<dbReference type="Pfam" id="PF13041">
    <property type="entry name" value="PPR_2"/>
    <property type="match status" value="2"/>
</dbReference>
<evidence type="ECO:0000313" key="5">
    <source>
        <dbReference type="Proteomes" id="UP000239757"/>
    </source>
</evidence>
<evidence type="ECO:0008006" key="6">
    <source>
        <dbReference type="Google" id="ProtNLM"/>
    </source>
</evidence>
<proteinExistence type="inferred from homology"/>
<dbReference type="AlphaFoldDB" id="A0A2P5YVV6"/>
<gene>
    <name evidence="4" type="ORF">GOBAR_AA00862</name>
</gene>
<accession>A0A2P5YVV6</accession>
<protein>
    <recommendedName>
        <fullName evidence="6">Pentacotripeptide-repeat region of PRORP domain-containing protein</fullName>
    </recommendedName>
</protein>
<dbReference type="Pfam" id="PF01535">
    <property type="entry name" value="PPR"/>
    <property type="match status" value="1"/>
</dbReference>
<dbReference type="InterPro" id="IPR011990">
    <property type="entry name" value="TPR-like_helical_dom_sf"/>
</dbReference>
<evidence type="ECO:0000256" key="1">
    <source>
        <dbReference type="ARBA" id="ARBA00007626"/>
    </source>
</evidence>
<reference evidence="4 5" key="1">
    <citation type="submission" date="2015-01" db="EMBL/GenBank/DDBJ databases">
        <title>Genome of allotetraploid Gossypium barbadense reveals genomic plasticity and fiber elongation in cotton evolution.</title>
        <authorList>
            <person name="Chen X."/>
            <person name="Liu X."/>
            <person name="Zhao B."/>
            <person name="Zheng H."/>
            <person name="Hu Y."/>
            <person name="Lu G."/>
            <person name="Yang C."/>
            <person name="Chen J."/>
            <person name="Shan C."/>
            <person name="Zhang L."/>
            <person name="Zhou Y."/>
            <person name="Wang L."/>
            <person name="Guo W."/>
            <person name="Bai Y."/>
            <person name="Ruan J."/>
            <person name="Shangguan X."/>
            <person name="Mao Y."/>
            <person name="Jiang J."/>
            <person name="Zhu Y."/>
            <person name="Lei J."/>
            <person name="Kang H."/>
            <person name="Chen S."/>
            <person name="He X."/>
            <person name="Wang R."/>
            <person name="Wang Y."/>
            <person name="Chen J."/>
            <person name="Wang L."/>
            <person name="Yu S."/>
            <person name="Wang B."/>
            <person name="Wei J."/>
            <person name="Song S."/>
            <person name="Lu X."/>
            <person name="Gao Z."/>
            <person name="Gu W."/>
            <person name="Deng X."/>
            <person name="Ma D."/>
            <person name="Wang S."/>
            <person name="Liang W."/>
            <person name="Fang L."/>
            <person name="Cai C."/>
            <person name="Zhu X."/>
            <person name="Zhou B."/>
            <person name="Zhang Y."/>
            <person name="Chen Z."/>
            <person name="Xu S."/>
            <person name="Zhu R."/>
            <person name="Wang S."/>
            <person name="Zhang T."/>
            <person name="Zhao G."/>
        </authorList>
    </citation>
    <scope>NUCLEOTIDE SEQUENCE [LARGE SCALE GENOMIC DNA]</scope>
    <source>
        <strain evidence="5">cv. Xinhai21</strain>
        <tissue evidence="4">Leaf</tissue>
    </source>
</reference>
<name>A0A2P5YVV6_GOSBA</name>
<evidence type="ECO:0000256" key="2">
    <source>
        <dbReference type="ARBA" id="ARBA00022737"/>
    </source>
</evidence>
<dbReference type="PANTHER" id="PTHR46128:SF82">
    <property type="entry name" value="PENTACOTRIPEPTIDE-REPEAT REGION OF PRORP DOMAIN-CONTAINING PROTEIN"/>
    <property type="match status" value="1"/>
</dbReference>
<feature type="repeat" description="PPR" evidence="3">
    <location>
        <begin position="196"/>
        <end position="230"/>
    </location>
</feature>
<evidence type="ECO:0000256" key="3">
    <source>
        <dbReference type="PROSITE-ProRule" id="PRU00708"/>
    </source>
</evidence>
<comment type="similarity">
    <text evidence="1">Belongs to the PPR family. P subfamily.</text>
</comment>
<dbReference type="OrthoDB" id="185373at2759"/>
<dbReference type="PANTHER" id="PTHR46128">
    <property type="entry name" value="MITOCHONDRIAL GROUP I INTRON SPLICING FACTOR CCM1"/>
    <property type="match status" value="1"/>
</dbReference>
<organism evidence="4 5">
    <name type="scientific">Gossypium barbadense</name>
    <name type="common">Sea Island cotton</name>
    <name type="synonym">Hibiscus barbadensis</name>
    <dbReference type="NCBI Taxonomy" id="3634"/>
    <lineage>
        <taxon>Eukaryota</taxon>
        <taxon>Viridiplantae</taxon>
        <taxon>Streptophyta</taxon>
        <taxon>Embryophyta</taxon>
        <taxon>Tracheophyta</taxon>
        <taxon>Spermatophyta</taxon>
        <taxon>Magnoliopsida</taxon>
        <taxon>eudicotyledons</taxon>
        <taxon>Gunneridae</taxon>
        <taxon>Pentapetalae</taxon>
        <taxon>rosids</taxon>
        <taxon>malvids</taxon>
        <taxon>Malvales</taxon>
        <taxon>Malvaceae</taxon>
        <taxon>Malvoideae</taxon>
        <taxon>Gossypium</taxon>
    </lineage>
</organism>
<dbReference type="Proteomes" id="UP000239757">
    <property type="component" value="Unassembled WGS sequence"/>
</dbReference>
<dbReference type="InterPro" id="IPR050872">
    <property type="entry name" value="PPR_P_subfamily"/>
</dbReference>
<evidence type="ECO:0000313" key="4">
    <source>
        <dbReference type="EMBL" id="PPS19735.1"/>
    </source>
</evidence>
<feature type="repeat" description="PPR" evidence="3">
    <location>
        <begin position="114"/>
        <end position="148"/>
    </location>
</feature>
<dbReference type="InterPro" id="IPR002885">
    <property type="entry name" value="PPR_rpt"/>
</dbReference>
<sequence>MSKLDSSLLLHSIVNGGRNLSSFHYSFARYFNTVSNHMETLSENSMSFRQNPKNYHRFDNVDDALTLFNEMIEQLPKRSIIEFTKLLVALVRMRRYATIVSLCSQMELLGVSHNDYSFNILINCFCQLGGIDSGFSVLVKMLKLDVKPDVVTSSTLIKRLCKRKDCTFLNYLCKKCLLKDAHDLFFEMRKQGIKPNVITYTTLIDALYKKGVVSKAKDILGTMKKLGIEPNVAKGISSKQLCLKGNRTSYRNGRLVCGLTKSTYVRYYSYNKYKSGCYYVFISQGSLSSTFPIENQNNLVTMRTLKNHLDRTKSLPFVKRIADFHLLLFLAMSHGLGSDVLALAACVTTEIVVPEGYQLLVESMANTS</sequence>
<dbReference type="PROSITE" id="PS51375">
    <property type="entry name" value="PPR"/>
    <property type="match status" value="2"/>
</dbReference>